<sequence>MERLASYVDFTPYVSSLNLNISLASQPLDWRREADVKDGSKFSPFPFPSHLWRTFSRFSPFTRDELMEVSVNVLVTSDGEVQVHVAARHGDQVTGAEDHHVGDVLNLGRRGLASFLLLSSSSSSSSIALFVHSVHSQLTLAADTRGTGSILQLSSGQEVLVSFIYLRAQSLEDSFVRGSVLHPHVTGGALKEHDTPGPAPGPAPRTPRSFGLSPECLHGLAPPLAPPPGHPVASGSALSVYTAWPRPWPRPQDTP</sequence>
<evidence type="ECO:0000313" key="2">
    <source>
        <dbReference type="EMBL" id="TNN45927.1"/>
    </source>
</evidence>
<dbReference type="EMBL" id="SRLO01000816">
    <property type="protein sequence ID" value="TNN45927.1"/>
    <property type="molecule type" value="Genomic_DNA"/>
</dbReference>
<accession>A0A4Z2FXG0</accession>
<proteinExistence type="predicted"/>
<gene>
    <name evidence="2" type="ORF">EYF80_043876</name>
</gene>
<feature type="region of interest" description="Disordered" evidence="1">
    <location>
        <begin position="186"/>
        <end position="235"/>
    </location>
</feature>
<evidence type="ECO:0000256" key="1">
    <source>
        <dbReference type="SAM" id="MobiDB-lite"/>
    </source>
</evidence>
<keyword evidence="3" id="KW-1185">Reference proteome</keyword>
<name>A0A4Z2FXG0_9TELE</name>
<dbReference type="AlphaFoldDB" id="A0A4Z2FXG0"/>
<evidence type="ECO:0000313" key="3">
    <source>
        <dbReference type="Proteomes" id="UP000314294"/>
    </source>
</evidence>
<comment type="caution">
    <text evidence="2">The sequence shown here is derived from an EMBL/GenBank/DDBJ whole genome shotgun (WGS) entry which is preliminary data.</text>
</comment>
<organism evidence="2 3">
    <name type="scientific">Liparis tanakae</name>
    <name type="common">Tanaka's snailfish</name>
    <dbReference type="NCBI Taxonomy" id="230148"/>
    <lineage>
        <taxon>Eukaryota</taxon>
        <taxon>Metazoa</taxon>
        <taxon>Chordata</taxon>
        <taxon>Craniata</taxon>
        <taxon>Vertebrata</taxon>
        <taxon>Euteleostomi</taxon>
        <taxon>Actinopterygii</taxon>
        <taxon>Neopterygii</taxon>
        <taxon>Teleostei</taxon>
        <taxon>Neoteleostei</taxon>
        <taxon>Acanthomorphata</taxon>
        <taxon>Eupercaria</taxon>
        <taxon>Perciformes</taxon>
        <taxon>Cottioidei</taxon>
        <taxon>Cottales</taxon>
        <taxon>Liparidae</taxon>
        <taxon>Liparis</taxon>
    </lineage>
</organism>
<protein>
    <submittedName>
        <fullName evidence="2">Uncharacterized protein</fullName>
    </submittedName>
</protein>
<dbReference type="Proteomes" id="UP000314294">
    <property type="component" value="Unassembled WGS sequence"/>
</dbReference>
<reference evidence="2 3" key="1">
    <citation type="submission" date="2019-03" db="EMBL/GenBank/DDBJ databases">
        <title>First draft genome of Liparis tanakae, snailfish: a comprehensive survey of snailfish specific genes.</title>
        <authorList>
            <person name="Kim W."/>
            <person name="Song I."/>
            <person name="Jeong J.-H."/>
            <person name="Kim D."/>
            <person name="Kim S."/>
            <person name="Ryu S."/>
            <person name="Song J.Y."/>
            <person name="Lee S.K."/>
        </authorList>
    </citation>
    <scope>NUCLEOTIDE SEQUENCE [LARGE SCALE GENOMIC DNA]</scope>
    <source>
        <tissue evidence="2">Muscle</tissue>
    </source>
</reference>